<feature type="repeat" description="PPR" evidence="8">
    <location>
        <begin position="292"/>
        <end position="326"/>
    </location>
</feature>
<dbReference type="Pfam" id="PF13812">
    <property type="entry name" value="PPR_3"/>
    <property type="match status" value="1"/>
</dbReference>
<dbReference type="NCBIfam" id="NF009396">
    <property type="entry name" value="PRK12756.1"/>
    <property type="match status" value="1"/>
</dbReference>
<feature type="domain" description="DAHP synthetase I/KDSA" evidence="10">
    <location>
        <begin position="1166"/>
        <end position="1467"/>
    </location>
</feature>
<evidence type="ECO:0000256" key="2">
    <source>
        <dbReference type="ARBA" id="ARBA00012694"/>
    </source>
</evidence>
<keyword evidence="5" id="KW-0677">Repeat</keyword>
<evidence type="ECO:0000256" key="9">
    <source>
        <dbReference type="SAM" id="MobiDB-lite"/>
    </source>
</evidence>
<proteinExistence type="inferred from homology"/>
<feature type="repeat" description="PPR" evidence="8">
    <location>
        <begin position="404"/>
        <end position="438"/>
    </location>
</feature>
<reference evidence="13" key="1">
    <citation type="submission" date="2020-12" db="EMBL/GenBank/DDBJ databases">
        <title>Metabolic potential, ecology and presence of endohyphal bacteria is reflected in genomic diversity of Mucoromycotina.</title>
        <authorList>
            <person name="Muszewska A."/>
            <person name="Okrasinska A."/>
            <person name="Steczkiewicz K."/>
            <person name="Drgas O."/>
            <person name="Orlowska M."/>
            <person name="Perlinska-Lenart U."/>
            <person name="Aleksandrzak-Piekarczyk T."/>
            <person name="Szatraj K."/>
            <person name="Zielenkiewicz U."/>
            <person name="Pilsyk S."/>
            <person name="Malc E."/>
            <person name="Mieczkowski P."/>
            <person name="Kruszewska J.S."/>
            <person name="Biernat P."/>
            <person name="Pawlowska J."/>
        </authorList>
    </citation>
    <scope>NUCLEOTIDE SEQUENCE</scope>
    <source>
        <strain evidence="13">WA0000051536</strain>
    </source>
</reference>
<dbReference type="GO" id="GO:0009073">
    <property type="term" value="P:aromatic amino acid family biosynthetic process"/>
    <property type="evidence" value="ECO:0007669"/>
    <property type="project" value="UniProtKB-KW"/>
</dbReference>
<dbReference type="GO" id="GO:0008652">
    <property type="term" value="P:amino acid biosynthetic process"/>
    <property type="evidence" value="ECO:0007669"/>
    <property type="project" value="UniProtKB-KW"/>
</dbReference>
<feature type="domain" description="Pentatricopeptide repeat-containing protein-mitochondrial" evidence="12">
    <location>
        <begin position="906"/>
        <end position="1021"/>
    </location>
</feature>
<sequence>MPSKTTAISSSNGHAHTMSTQDNASQLLAALSSRTVSAGNSQRAKTHYTTSSKSSKKSTRKNALHYIQDSYTGSHQLKKVVANAVRFSHAPSYKAHHNQDIYVAIPVGKVISAATNEGNANILAAKRDGNLKAVMSYFLTMKRQGAILTHHTYNMVLDAHATLRREGSPIAGLLEVYSDMMEAGIHPTSYTYALLIRTLCKRDVEVQKTMAMLQRQSVRYGTEPEDVSQLECEMNIENALAVFETAVRTGWVQDFETEIYNQLLRTLSHYGNTEDALHVFAYLESSNKAAPNSGTYAALITLYGRAGDLDGALECFQDYRECKDSLGSHDASYVYNALVDAHLKCHDVPAALKVIEEDMVQDDVQVTTIPYNSVIRDTCNRASYQEAHDLIARMESDDQLPNPDASTYGPVLSAMCQQNNYEVSAKLYNAMLKTDITKSYGNMANFAFLCLSQGHAEKVFDIISDMRGVGLEPDVTLCERFVTHFTVHDDISSSIAALKTITTAVAQKSFIKSTAHISGPALQLLNHCSTLSQALSVVHIVSPFGIRISADIAADILEKYAKEDIEDLDLSHKDLSALLELALAAESEPVEFQQTVFNVFQDMRSLNHKPNKLLCSRIYQTLLKNGDEDLAEEWHLKTDKFIEGRMSPDPVRRRSSTMSIEADVQSNEIIKAATRGKFDEAVHILEHAIIEQGMIPTPEAIRDTIVLVAKQGNMDTVTYIYKLALEAYEKFEDEDKIKRAKHMAMNSVLIGYAQMGDMVEAKKYYQSIKQLGEYPDGNAYASLLLGSAKDTTDEATDALLIYEEAKRHDIKPTTFFYNVIISKLAKARKLENALKLFDEMQELKVAPNSITYGAIISACIRAGSESQAIGLFREMTQHPSYQPRVGPFNNMMQHFVRQHPDRERVLEYFRELRKRGIRPSHHTYKLLMEAYGSIAPYDMPTAHSMLKEMEKRDRLKPQATHYASLIYSYGCRQRDVRSATRVFEEMKRANVQGDETVYQAILDTYIENNNMDEAEKLYKEMLRQGVKSNTYIENLFIKGYGMTGNVTKARKVFDKMEDDKRSSLSREPSTYEAMIKALLQNGQKPACKDIVKALQHREFPEKIANTIAGLCNMNSMSTTFSDKKALNDLDDKRIKEIRPLIPPQILVEDIPLTLKAAQTIVEGRQSAESIIKGKDDRLLVIVGPCSIHDVNAAKEYAKLLIEYNETAKEDLCIIMRVYFEKPRTTVGWKGLINDPELNNSFQINKGLRVARQLLLDLNEMGIPTGCEFLDTISPQYTGDLVAWGAIGARTTESQIHRELASGLSCPVGFKNGTDGAMSIAIDAIKASSNGHHFLSVTKQGLSAIVQTEGNDSCHVILRGGKTGPNYEADEVKKTATQLEKAKLPGLVMIDCSHGNSSKDHNRQPIVADNIAQQLEHPEVTGDNIIGVMIESHLVEGRQDIPAEGAHRLTYGQSVTDACINWEATSRVLDRLREGVRARRAARRA</sequence>
<evidence type="ECO:0000259" key="11">
    <source>
        <dbReference type="Pfam" id="PF17177"/>
    </source>
</evidence>
<gene>
    <name evidence="13" type="ORF">INT44_005459</name>
</gene>
<dbReference type="InterPro" id="IPR006219">
    <property type="entry name" value="DAHP_synth_1"/>
</dbReference>
<name>A0A8H7Q790_9FUNG</name>
<evidence type="ECO:0000256" key="8">
    <source>
        <dbReference type="PROSITE-ProRule" id="PRU00708"/>
    </source>
</evidence>
<comment type="caution">
    <text evidence="13">The sequence shown here is derived from an EMBL/GenBank/DDBJ whole genome shotgun (WGS) entry which is preliminary data.</text>
</comment>
<dbReference type="InterPro" id="IPR033443">
    <property type="entry name" value="PROP1-like_PPR_dom"/>
</dbReference>
<dbReference type="PANTHER" id="PTHR21225:SF20">
    <property type="entry name" value="PHOSPHO-2-DEHYDRO-3-DEOXYHEPTONATE ALDOLASE"/>
    <property type="match status" value="1"/>
</dbReference>
<evidence type="ECO:0000256" key="4">
    <source>
        <dbReference type="ARBA" id="ARBA00022679"/>
    </source>
</evidence>
<evidence type="ECO:0000313" key="14">
    <source>
        <dbReference type="Proteomes" id="UP000612746"/>
    </source>
</evidence>
<dbReference type="Pfam" id="PF00793">
    <property type="entry name" value="DAHP_synth_1"/>
    <property type="match status" value="1"/>
</dbReference>
<keyword evidence="14" id="KW-1185">Reference proteome</keyword>
<dbReference type="GO" id="GO:0003849">
    <property type="term" value="F:3-deoxy-7-phosphoheptulonate synthase activity"/>
    <property type="evidence" value="ECO:0007669"/>
    <property type="project" value="UniProtKB-EC"/>
</dbReference>
<dbReference type="NCBIfam" id="TIGR00756">
    <property type="entry name" value="PPR"/>
    <property type="match status" value="4"/>
</dbReference>
<feature type="repeat" description="PPR" evidence="8">
    <location>
        <begin position="848"/>
        <end position="878"/>
    </location>
</feature>
<feature type="repeat" description="PPR" evidence="8">
    <location>
        <begin position="958"/>
        <end position="993"/>
    </location>
</feature>
<dbReference type="EMBL" id="JAEPRA010000003">
    <property type="protein sequence ID" value="KAG2187769.1"/>
    <property type="molecule type" value="Genomic_DNA"/>
</dbReference>
<evidence type="ECO:0000313" key="13">
    <source>
        <dbReference type="EMBL" id="KAG2187769.1"/>
    </source>
</evidence>
<feature type="repeat" description="PPR" evidence="8">
    <location>
        <begin position="994"/>
        <end position="1028"/>
    </location>
</feature>
<dbReference type="NCBIfam" id="TIGR00034">
    <property type="entry name" value="aroFGH"/>
    <property type="match status" value="1"/>
</dbReference>
<dbReference type="SUPFAM" id="SSF51569">
    <property type="entry name" value="Aldolase"/>
    <property type="match status" value="1"/>
</dbReference>
<dbReference type="Pfam" id="PF01535">
    <property type="entry name" value="PPR"/>
    <property type="match status" value="2"/>
</dbReference>
<evidence type="ECO:0000259" key="12">
    <source>
        <dbReference type="Pfam" id="PF23276"/>
    </source>
</evidence>
<keyword evidence="4" id="KW-0808">Transferase</keyword>
<dbReference type="OrthoDB" id="411857at2759"/>
<keyword evidence="3" id="KW-0028">Amino-acid biosynthesis</keyword>
<dbReference type="InterPro" id="IPR013785">
    <property type="entry name" value="Aldolase_TIM"/>
</dbReference>
<dbReference type="EC" id="2.5.1.54" evidence="2"/>
<evidence type="ECO:0000256" key="7">
    <source>
        <dbReference type="ARBA" id="ARBA00047508"/>
    </source>
</evidence>
<dbReference type="Gene3D" id="1.25.40.10">
    <property type="entry name" value="Tetratricopeptide repeat domain"/>
    <property type="match status" value="6"/>
</dbReference>
<organism evidence="13 14">
    <name type="scientific">Umbelopsis vinacea</name>
    <dbReference type="NCBI Taxonomy" id="44442"/>
    <lineage>
        <taxon>Eukaryota</taxon>
        <taxon>Fungi</taxon>
        <taxon>Fungi incertae sedis</taxon>
        <taxon>Mucoromycota</taxon>
        <taxon>Mucoromycotina</taxon>
        <taxon>Umbelopsidomycetes</taxon>
        <taxon>Umbelopsidales</taxon>
        <taxon>Umbelopsidaceae</taxon>
        <taxon>Umbelopsis</taxon>
    </lineage>
</organism>
<dbReference type="FunFam" id="3.20.20.70:FF:000005">
    <property type="entry name" value="Phospho-2-dehydro-3-deoxyheptonate aldolase"/>
    <property type="match status" value="1"/>
</dbReference>
<dbReference type="Pfam" id="PF13041">
    <property type="entry name" value="PPR_2"/>
    <property type="match status" value="1"/>
</dbReference>
<feature type="domain" description="PROP1-like PPR" evidence="11">
    <location>
        <begin position="305"/>
        <end position="467"/>
    </location>
</feature>
<dbReference type="GO" id="GO:0005737">
    <property type="term" value="C:cytoplasm"/>
    <property type="evidence" value="ECO:0007669"/>
    <property type="project" value="TreeGrafter"/>
</dbReference>
<comment type="catalytic activity">
    <reaction evidence="7">
        <text>D-erythrose 4-phosphate + phosphoenolpyruvate + H2O = 7-phospho-2-dehydro-3-deoxy-D-arabino-heptonate + phosphate</text>
        <dbReference type="Rhea" id="RHEA:14717"/>
        <dbReference type="ChEBI" id="CHEBI:15377"/>
        <dbReference type="ChEBI" id="CHEBI:16897"/>
        <dbReference type="ChEBI" id="CHEBI:43474"/>
        <dbReference type="ChEBI" id="CHEBI:58394"/>
        <dbReference type="ChEBI" id="CHEBI:58702"/>
        <dbReference type="EC" id="2.5.1.54"/>
    </reaction>
</comment>
<feature type="compositionally biased region" description="Polar residues" evidence="9">
    <location>
        <begin position="34"/>
        <end position="43"/>
    </location>
</feature>
<dbReference type="SUPFAM" id="SSF81901">
    <property type="entry name" value="HCP-like"/>
    <property type="match status" value="1"/>
</dbReference>
<evidence type="ECO:0000256" key="1">
    <source>
        <dbReference type="ARBA" id="ARBA00007985"/>
    </source>
</evidence>
<accession>A0A8H7Q790</accession>
<dbReference type="Gene3D" id="3.20.20.70">
    <property type="entry name" value="Aldolase class I"/>
    <property type="match status" value="1"/>
</dbReference>
<dbReference type="Proteomes" id="UP000612746">
    <property type="component" value="Unassembled WGS sequence"/>
</dbReference>
<dbReference type="InterPro" id="IPR011990">
    <property type="entry name" value="TPR-like_helical_dom_sf"/>
</dbReference>
<dbReference type="InterPro" id="IPR057027">
    <property type="entry name" value="TPR_mt"/>
</dbReference>
<evidence type="ECO:0000259" key="10">
    <source>
        <dbReference type="Pfam" id="PF00793"/>
    </source>
</evidence>
<dbReference type="PROSITE" id="PS51375">
    <property type="entry name" value="PPR"/>
    <property type="match status" value="6"/>
</dbReference>
<evidence type="ECO:0000256" key="5">
    <source>
        <dbReference type="ARBA" id="ARBA00022737"/>
    </source>
</evidence>
<dbReference type="NCBIfam" id="NF009395">
    <property type="entry name" value="PRK12755.1"/>
    <property type="match status" value="1"/>
</dbReference>
<comment type="similarity">
    <text evidence="1">Belongs to the class-I DAHP synthase family.</text>
</comment>
<protein>
    <recommendedName>
        <fullName evidence="2">3-deoxy-7-phosphoheptulonate synthase</fullName>
        <ecNumber evidence="2">2.5.1.54</ecNumber>
    </recommendedName>
</protein>
<keyword evidence="6" id="KW-0057">Aromatic amino acid biosynthesis</keyword>
<dbReference type="PANTHER" id="PTHR21225">
    <property type="entry name" value="PHOSPHO-2-DEHYDRO-3-DEOXYHEPTONATE ALDOLASE DAHP SYNTHETASE"/>
    <property type="match status" value="1"/>
</dbReference>
<dbReference type="InterPro" id="IPR002885">
    <property type="entry name" value="PPR_rpt"/>
</dbReference>
<feature type="region of interest" description="Disordered" evidence="9">
    <location>
        <begin position="34"/>
        <end position="61"/>
    </location>
</feature>
<evidence type="ECO:0000256" key="6">
    <source>
        <dbReference type="ARBA" id="ARBA00023141"/>
    </source>
</evidence>
<dbReference type="InterPro" id="IPR006218">
    <property type="entry name" value="DAHP1/KDSA"/>
</dbReference>
<dbReference type="Pfam" id="PF23276">
    <property type="entry name" value="TPR_24"/>
    <property type="match status" value="1"/>
</dbReference>
<feature type="repeat" description="PPR" evidence="8">
    <location>
        <begin position="813"/>
        <end position="847"/>
    </location>
</feature>
<evidence type="ECO:0000256" key="3">
    <source>
        <dbReference type="ARBA" id="ARBA00022605"/>
    </source>
</evidence>
<dbReference type="Pfam" id="PF17177">
    <property type="entry name" value="PPR_long"/>
    <property type="match status" value="1"/>
</dbReference>